<dbReference type="InterPro" id="IPR020598">
    <property type="entry name" value="rRNA_Ade_methylase_Trfase_N"/>
</dbReference>
<evidence type="ECO:0000256" key="6">
    <source>
        <dbReference type="ARBA" id="ARBA00022603"/>
    </source>
</evidence>
<evidence type="ECO:0000313" key="14">
    <source>
        <dbReference type="Proteomes" id="UP000233293"/>
    </source>
</evidence>
<organism evidence="13 14">
    <name type="scientific">Telmatospirillum siberiense</name>
    <dbReference type="NCBI Taxonomy" id="382514"/>
    <lineage>
        <taxon>Bacteria</taxon>
        <taxon>Pseudomonadati</taxon>
        <taxon>Pseudomonadota</taxon>
        <taxon>Alphaproteobacteria</taxon>
        <taxon>Rhodospirillales</taxon>
        <taxon>Rhodospirillaceae</taxon>
        <taxon>Telmatospirillum</taxon>
    </lineage>
</organism>
<dbReference type="GO" id="GO:0000179">
    <property type="term" value="F:rRNA (adenine-N6,N6-)-dimethyltransferase activity"/>
    <property type="evidence" value="ECO:0007669"/>
    <property type="project" value="InterPro"/>
</dbReference>
<dbReference type="InterPro" id="IPR000682">
    <property type="entry name" value="PCMT"/>
</dbReference>
<dbReference type="Pfam" id="PF01135">
    <property type="entry name" value="PCMT"/>
    <property type="match status" value="1"/>
</dbReference>
<feature type="domain" description="Ribosomal RNA adenine methylase transferase N-terminal" evidence="12">
    <location>
        <begin position="211"/>
        <end position="349"/>
    </location>
</feature>
<evidence type="ECO:0000256" key="9">
    <source>
        <dbReference type="ARBA" id="ARBA00030757"/>
    </source>
</evidence>
<comment type="caution">
    <text evidence="13">The sequence shown here is derived from an EMBL/GenBank/DDBJ whole genome shotgun (WGS) entry which is preliminary data.</text>
</comment>
<name>A0A2N3Q1E0_9PROT</name>
<gene>
    <name evidence="13" type="ORF">CWS72_01100</name>
</gene>
<reference evidence="14" key="1">
    <citation type="submission" date="2017-12" db="EMBL/GenBank/DDBJ databases">
        <title>Draft genome sequence of Telmatospirillum siberiense 26-4b1T, an acidotolerant peatland alphaproteobacterium potentially involved in sulfur cycling.</title>
        <authorList>
            <person name="Hausmann B."/>
            <person name="Pjevac P."/>
            <person name="Schreck K."/>
            <person name="Herbold C.W."/>
            <person name="Daims H."/>
            <person name="Wagner M."/>
            <person name="Pester M."/>
            <person name="Loy A."/>
        </authorList>
    </citation>
    <scope>NUCLEOTIDE SEQUENCE [LARGE SCALE GENOMIC DNA]</scope>
    <source>
        <strain evidence="14">26-4b1</strain>
    </source>
</reference>
<dbReference type="CDD" id="cd02440">
    <property type="entry name" value="AdoMet_MTases"/>
    <property type="match status" value="1"/>
</dbReference>
<comment type="similarity">
    <text evidence="2">Belongs to the methyltransferase superfamily. L-isoaspartyl/D-aspartyl protein methyltransferase family.</text>
</comment>
<evidence type="ECO:0000256" key="7">
    <source>
        <dbReference type="ARBA" id="ARBA00022679"/>
    </source>
</evidence>
<keyword evidence="8" id="KW-0949">S-adenosyl-L-methionine</keyword>
<evidence type="ECO:0000259" key="12">
    <source>
        <dbReference type="SMART" id="SM00650"/>
    </source>
</evidence>
<dbReference type="PANTHER" id="PTHR11579:SF0">
    <property type="entry name" value="PROTEIN-L-ISOASPARTATE(D-ASPARTATE) O-METHYLTRANSFERASE"/>
    <property type="match status" value="1"/>
</dbReference>
<comment type="subcellular location">
    <subcellularLocation>
        <location evidence="1">Cytoplasm</location>
    </subcellularLocation>
</comment>
<evidence type="ECO:0000256" key="8">
    <source>
        <dbReference type="ARBA" id="ARBA00022691"/>
    </source>
</evidence>
<keyword evidence="7" id="KW-0808">Transferase</keyword>
<evidence type="ECO:0000256" key="10">
    <source>
        <dbReference type="ARBA" id="ARBA00031323"/>
    </source>
</evidence>
<dbReference type="SUPFAM" id="SSF53335">
    <property type="entry name" value="S-adenosyl-L-methionine-dependent methyltransferases"/>
    <property type="match status" value="1"/>
</dbReference>
<evidence type="ECO:0000256" key="11">
    <source>
        <dbReference type="ARBA" id="ARBA00031350"/>
    </source>
</evidence>
<keyword evidence="5" id="KW-0963">Cytoplasm</keyword>
<sequence>MTIHEFPPFAVFSLIRRIFFAPIFIKYQTYHTGVGPVHYHPRYGLTNLDAAELSGCERGFFRVKRVKAILAPYRHWSCRRQYPWRRTENFRGMSSGGVRLKGLVVRLASAGHASVIPRSGRGGMVVTEYLADLRAAYMAELVVHGGLRSPSLLRAFAAVPRERFLPPGPWIVEAADGGFYATEDCDPGRILHAVGVAIDTSRDLVSANPARIARMIEAAGIVPGETVLHVGAGLGYFSAVMAELVGPAGRVIAAEIDPDLAALARSNLASRGNVEMTGDALACSPPPLDVVFVSAGITVVPKPWTDALVVGGRMILPLTGSLNGGFLFRFEKMSADWIDVRAQSFVRYYPCIGTRDDAAVAAVDKAIADPRGPSVRGLRLDRHDPDPDCWLHGDGWCLTTRSSPAGLAEEVGMESHPDQRLCA</sequence>
<dbReference type="GO" id="GO:0004719">
    <property type="term" value="F:protein-L-isoaspartate (D-aspartate) O-methyltransferase activity"/>
    <property type="evidence" value="ECO:0007669"/>
    <property type="project" value="UniProtKB-EC"/>
</dbReference>
<dbReference type="Gene3D" id="3.40.50.150">
    <property type="entry name" value="Vaccinia Virus protein VP39"/>
    <property type="match status" value="1"/>
</dbReference>
<protein>
    <recommendedName>
        <fullName evidence="4">Protein-L-isoaspartate O-methyltransferase</fullName>
        <ecNumber evidence="3">2.1.1.77</ecNumber>
    </recommendedName>
    <alternativeName>
        <fullName evidence="11">L-isoaspartyl protein carboxyl methyltransferase</fullName>
    </alternativeName>
    <alternativeName>
        <fullName evidence="9">Protein L-isoaspartyl methyltransferase</fullName>
    </alternativeName>
    <alternativeName>
        <fullName evidence="10">Protein-beta-aspartate methyltransferase</fullName>
    </alternativeName>
</protein>
<accession>A0A2N3Q1E0</accession>
<dbReference type="Proteomes" id="UP000233293">
    <property type="component" value="Unassembled WGS sequence"/>
</dbReference>
<dbReference type="InterPro" id="IPR029063">
    <property type="entry name" value="SAM-dependent_MTases_sf"/>
</dbReference>
<evidence type="ECO:0000256" key="5">
    <source>
        <dbReference type="ARBA" id="ARBA00022490"/>
    </source>
</evidence>
<evidence type="ECO:0000313" key="13">
    <source>
        <dbReference type="EMBL" id="PKU26472.1"/>
    </source>
</evidence>
<evidence type="ECO:0000256" key="2">
    <source>
        <dbReference type="ARBA" id="ARBA00005369"/>
    </source>
</evidence>
<dbReference type="EMBL" id="PIUM01000001">
    <property type="protein sequence ID" value="PKU26472.1"/>
    <property type="molecule type" value="Genomic_DNA"/>
</dbReference>
<keyword evidence="14" id="KW-1185">Reference proteome</keyword>
<keyword evidence="6" id="KW-0489">Methyltransferase</keyword>
<evidence type="ECO:0000256" key="3">
    <source>
        <dbReference type="ARBA" id="ARBA00011890"/>
    </source>
</evidence>
<proteinExistence type="inferred from homology"/>
<evidence type="ECO:0000256" key="4">
    <source>
        <dbReference type="ARBA" id="ARBA00013346"/>
    </source>
</evidence>
<dbReference type="AlphaFoldDB" id="A0A2N3Q1E0"/>
<dbReference type="EC" id="2.1.1.77" evidence="3"/>
<dbReference type="GO" id="GO:0005737">
    <property type="term" value="C:cytoplasm"/>
    <property type="evidence" value="ECO:0007669"/>
    <property type="project" value="UniProtKB-SubCell"/>
</dbReference>
<dbReference type="SMART" id="SM00650">
    <property type="entry name" value="rADc"/>
    <property type="match status" value="1"/>
</dbReference>
<evidence type="ECO:0000256" key="1">
    <source>
        <dbReference type="ARBA" id="ARBA00004496"/>
    </source>
</evidence>
<dbReference type="PANTHER" id="PTHR11579">
    <property type="entry name" value="PROTEIN-L-ISOASPARTATE O-METHYLTRANSFERASE"/>
    <property type="match status" value="1"/>
</dbReference>